<dbReference type="InterPro" id="IPR029058">
    <property type="entry name" value="AB_hydrolase_fold"/>
</dbReference>
<dbReference type="PRINTS" id="PR00111">
    <property type="entry name" value="ABHYDROLASE"/>
</dbReference>
<keyword evidence="3" id="KW-1185">Reference proteome</keyword>
<dbReference type="InterPro" id="IPR050228">
    <property type="entry name" value="Carboxylesterase_BioH"/>
</dbReference>
<dbReference type="Pfam" id="PF00561">
    <property type="entry name" value="Abhydrolase_1"/>
    <property type="match status" value="1"/>
</dbReference>
<dbReference type="EMBL" id="JBHSKF010000014">
    <property type="protein sequence ID" value="MFC5290132.1"/>
    <property type="molecule type" value="Genomic_DNA"/>
</dbReference>
<dbReference type="SUPFAM" id="SSF53474">
    <property type="entry name" value="alpha/beta-Hydrolases"/>
    <property type="match status" value="1"/>
</dbReference>
<gene>
    <name evidence="2" type="ORF">ACFPM7_24010</name>
</gene>
<sequence length="259" mass="27565">MRQLELDLRGAAGSHIRWMEVAGPPGAPVQVFLHGLGASSSHDFPEIAQHPSLAALGRRSLLVDLLGFGYSDRPADFGYSLEEHARAVAAVLDAERVAAADVVGHSLGGSIGLALAALRPDLVRGLVLGEANLRRGRGQLSRWVADWSEEDFLARGMAEYAALTPWPEYAASRRLADPVALHRSAKGLVHGTDRDLATVLAGHPGPKAFLVGERSRPCEEEPDARAAGARVLTVPDSGHLMLFDNPAGFAERVAESIAR</sequence>
<proteinExistence type="predicted"/>
<feature type="domain" description="AB hydrolase-1" evidence="1">
    <location>
        <begin position="31"/>
        <end position="147"/>
    </location>
</feature>
<dbReference type="InterPro" id="IPR000073">
    <property type="entry name" value="AB_hydrolase_1"/>
</dbReference>
<dbReference type="Gene3D" id="3.40.50.1820">
    <property type="entry name" value="alpha/beta hydrolase"/>
    <property type="match status" value="1"/>
</dbReference>
<dbReference type="PANTHER" id="PTHR43194">
    <property type="entry name" value="HYDROLASE ALPHA/BETA FOLD FAMILY"/>
    <property type="match status" value="1"/>
</dbReference>
<keyword evidence="2" id="KW-0378">Hydrolase</keyword>
<evidence type="ECO:0000313" key="2">
    <source>
        <dbReference type="EMBL" id="MFC5290132.1"/>
    </source>
</evidence>
<comment type="caution">
    <text evidence="2">The sequence shown here is derived from an EMBL/GenBank/DDBJ whole genome shotgun (WGS) entry which is preliminary data.</text>
</comment>
<evidence type="ECO:0000259" key="1">
    <source>
        <dbReference type="Pfam" id="PF00561"/>
    </source>
</evidence>
<dbReference type="GO" id="GO:0016787">
    <property type="term" value="F:hydrolase activity"/>
    <property type="evidence" value="ECO:0007669"/>
    <property type="project" value="UniProtKB-KW"/>
</dbReference>
<reference evidence="3" key="1">
    <citation type="journal article" date="2019" name="Int. J. Syst. Evol. Microbiol.">
        <title>The Global Catalogue of Microorganisms (GCM) 10K type strain sequencing project: providing services to taxonomists for standard genome sequencing and annotation.</title>
        <authorList>
            <consortium name="The Broad Institute Genomics Platform"/>
            <consortium name="The Broad Institute Genome Sequencing Center for Infectious Disease"/>
            <person name="Wu L."/>
            <person name="Ma J."/>
        </authorList>
    </citation>
    <scope>NUCLEOTIDE SEQUENCE [LARGE SCALE GENOMIC DNA]</scope>
    <source>
        <strain evidence="3">CCUG 59778</strain>
    </source>
</reference>
<dbReference type="PANTHER" id="PTHR43194:SF2">
    <property type="entry name" value="PEROXISOMAL MEMBRANE PROTEIN LPX1"/>
    <property type="match status" value="1"/>
</dbReference>
<dbReference type="RefSeq" id="WP_378250008.1">
    <property type="nucleotide sequence ID" value="NZ_JBHSKF010000014.1"/>
</dbReference>
<name>A0ABW0ERZ6_9PSEU</name>
<accession>A0ABW0ERZ6</accession>
<evidence type="ECO:0000313" key="3">
    <source>
        <dbReference type="Proteomes" id="UP001596157"/>
    </source>
</evidence>
<dbReference type="Proteomes" id="UP001596157">
    <property type="component" value="Unassembled WGS sequence"/>
</dbReference>
<protein>
    <submittedName>
        <fullName evidence="2">Alpha/beta fold hydrolase</fullName>
    </submittedName>
</protein>
<organism evidence="2 3">
    <name type="scientific">Actinokineospora guangxiensis</name>
    <dbReference type="NCBI Taxonomy" id="1490288"/>
    <lineage>
        <taxon>Bacteria</taxon>
        <taxon>Bacillati</taxon>
        <taxon>Actinomycetota</taxon>
        <taxon>Actinomycetes</taxon>
        <taxon>Pseudonocardiales</taxon>
        <taxon>Pseudonocardiaceae</taxon>
        <taxon>Actinokineospora</taxon>
    </lineage>
</organism>